<comment type="function">
    <text evidence="5">Exhibits a very high intrinsic GTPase hydrolysis rate. Involved in the addition of a carboxymethylaminomethyl (cmnm) group at the wobble position (U34) of certain tRNAs, forming tRNA-cmnm(5)s(2)U34.</text>
</comment>
<dbReference type="InterPro" id="IPR006073">
    <property type="entry name" value="GTP-bd"/>
</dbReference>
<dbReference type="NCBIfam" id="NF003661">
    <property type="entry name" value="PRK05291.1-3"/>
    <property type="match status" value="1"/>
</dbReference>
<feature type="binding site" evidence="5">
    <location>
        <begin position="252"/>
        <end position="258"/>
    </location>
    <ligand>
        <name>GTP</name>
        <dbReference type="ChEBI" id="CHEBI:37565"/>
    </ligand>
</feature>
<gene>
    <name evidence="5 8" type="primary">mnmE</name>
    <name evidence="5" type="synonym">trmE</name>
    <name evidence="8" type="ORF">KQI88_07710</name>
</gene>
<feature type="binding site" evidence="5">
    <location>
        <begin position="277"/>
        <end position="280"/>
    </location>
    <ligand>
        <name>GTP</name>
        <dbReference type="ChEBI" id="CHEBI:37565"/>
    </ligand>
</feature>
<evidence type="ECO:0000256" key="4">
    <source>
        <dbReference type="ARBA" id="ARBA00022958"/>
    </source>
</evidence>
<comment type="subunit">
    <text evidence="5">Homodimer. Heterotetramer of two MnmE and two MnmG subunits.</text>
</comment>
<keyword evidence="3 5" id="KW-0547">Nucleotide-binding</keyword>
<feature type="binding site" evidence="5">
    <location>
        <position position="88"/>
    </location>
    <ligand>
        <name>(6S)-5-formyl-5,6,7,8-tetrahydrofolate</name>
        <dbReference type="ChEBI" id="CHEBI:57457"/>
    </ligand>
</feature>
<dbReference type="InterPro" id="IPR018948">
    <property type="entry name" value="GTP-bd_TrmE_N"/>
</dbReference>
<organism evidence="8 9">
    <name type="scientific">Alkaliphilus flagellatus</name>
    <dbReference type="NCBI Taxonomy" id="2841507"/>
    <lineage>
        <taxon>Bacteria</taxon>
        <taxon>Bacillati</taxon>
        <taxon>Bacillota</taxon>
        <taxon>Clostridia</taxon>
        <taxon>Peptostreptococcales</taxon>
        <taxon>Natronincolaceae</taxon>
        <taxon>Alkaliphilus</taxon>
    </lineage>
</organism>
<comment type="subcellular location">
    <subcellularLocation>
        <location evidence="5">Cytoplasm</location>
    </subcellularLocation>
</comment>
<accession>A0ABS6G1C9</accession>
<dbReference type="InterPro" id="IPR025867">
    <property type="entry name" value="MnmE_helical"/>
</dbReference>
<dbReference type="NCBIfam" id="TIGR00450">
    <property type="entry name" value="mnmE_trmE_thdF"/>
    <property type="match status" value="1"/>
</dbReference>
<keyword evidence="2 5" id="KW-0819">tRNA processing</keyword>
<dbReference type="CDD" id="cd14858">
    <property type="entry name" value="TrmE_N"/>
    <property type="match status" value="1"/>
</dbReference>
<dbReference type="InterPro" id="IPR031168">
    <property type="entry name" value="G_TrmE"/>
</dbReference>
<comment type="caution">
    <text evidence="5">Lacks conserved residue(s) required for the propagation of feature annotation.</text>
</comment>
<dbReference type="Proteomes" id="UP000779508">
    <property type="component" value="Unassembled WGS sequence"/>
</dbReference>
<keyword evidence="5 6" id="KW-0342">GTP-binding</keyword>
<feature type="binding site" evidence="5">
    <location>
        <position position="258"/>
    </location>
    <ligand>
        <name>Mg(2+)</name>
        <dbReference type="ChEBI" id="CHEBI:18420"/>
    </ligand>
</feature>
<feature type="binding site" evidence="5">
    <location>
        <position position="257"/>
    </location>
    <ligand>
        <name>K(+)</name>
        <dbReference type="ChEBI" id="CHEBI:29103"/>
    </ligand>
</feature>
<evidence type="ECO:0000313" key="9">
    <source>
        <dbReference type="Proteomes" id="UP000779508"/>
    </source>
</evidence>
<dbReference type="HAMAP" id="MF_00379">
    <property type="entry name" value="GTPase_MnmE"/>
    <property type="match status" value="1"/>
</dbReference>
<feature type="binding site" evidence="5">
    <location>
        <position position="23"/>
    </location>
    <ligand>
        <name>(6S)-5-formyl-5,6,7,8-tetrahydrofolate</name>
        <dbReference type="ChEBI" id="CHEBI:57457"/>
    </ligand>
</feature>
<dbReference type="Pfam" id="PF12631">
    <property type="entry name" value="MnmE_helical"/>
    <property type="match status" value="1"/>
</dbReference>
<feature type="binding site" evidence="5">
    <location>
        <position position="233"/>
    </location>
    <ligand>
        <name>K(+)</name>
        <dbReference type="ChEBI" id="CHEBI:29103"/>
    </ligand>
</feature>
<evidence type="ECO:0000256" key="2">
    <source>
        <dbReference type="ARBA" id="ARBA00022694"/>
    </source>
</evidence>
<feature type="binding site" evidence="5">
    <location>
        <position position="237"/>
    </location>
    <ligand>
        <name>Mg(2+)</name>
        <dbReference type="ChEBI" id="CHEBI:18420"/>
    </ligand>
</feature>
<evidence type="ECO:0000256" key="6">
    <source>
        <dbReference type="RuleBase" id="RU003313"/>
    </source>
</evidence>
<comment type="caution">
    <text evidence="8">The sequence shown here is derived from an EMBL/GenBank/DDBJ whole genome shotgun (WGS) entry which is preliminary data.</text>
</comment>
<name>A0ABS6G1C9_9FIRM</name>
<feature type="binding site" evidence="5">
    <location>
        <position position="254"/>
    </location>
    <ligand>
        <name>K(+)</name>
        <dbReference type="ChEBI" id="CHEBI:29103"/>
    </ligand>
</feature>
<evidence type="ECO:0000313" key="8">
    <source>
        <dbReference type="EMBL" id="MBU5676299.1"/>
    </source>
</evidence>
<evidence type="ECO:0000256" key="3">
    <source>
        <dbReference type="ARBA" id="ARBA00022741"/>
    </source>
</evidence>
<dbReference type="EC" id="3.6.-.-" evidence="5"/>
<evidence type="ECO:0000256" key="1">
    <source>
        <dbReference type="ARBA" id="ARBA00011043"/>
    </source>
</evidence>
<comment type="similarity">
    <text evidence="1 5 6">Belongs to the TRAFAC class TrmE-Era-EngA-EngB-Septin-like GTPase superfamily. TrmE GTPase family.</text>
</comment>
<evidence type="ECO:0000256" key="5">
    <source>
        <dbReference type="HAMAP-Rule" id="MF_00379"/>
    </source>
</evidence>
<sequence>MFIDDTIAAIATAPGEAGIGIVRISGDKSIDLTDQIFRSKEGKKLSEYKPRRITYGYIIDPKTDKRVDEVLVSYMKGPNTYTKEDIIEINCHGGMIPVKNILELVLRMGARAADPGEFTKRAFLNGRIDLAQAEAVMDLISAKTEKGFDVALNQLEGSLSKKVAKVREILLEMLAHVEVSIDFAEEDIDEVTLDFLLEKSSEVEKDIQKLLDTADTGKILREGLSTVIVGKPNVGKSSLLNALVRESRAIVTDVPGTTRDVIEEHLNVKGIPLRLIDTAGIRETEDVVEKIGVEKSKELFNLADLIIVMLDASRELMEEDKQIINLIGQKKALIIINKTDLPQKLNFEEVETIIGSKKIIKVSLVEEKGLEEIEDALVEMVYQGQVRAKDSLLVTNIRHKNALERALESIKDSTKAIKQQLPLDFVEVDIKNTWEALGEITGDSVGEDLLDHIFKNFCIGK</sequence>
<dbReference type="CDD" id="cd04164">
    <property type="entry name" value="trmE"/>
    <property type="match status" value="1"/>
</dbReference>
<feature type="binding site" evidence="5">
    <location>
        <position position="252"/>
    </location>
    <ligand>
        <name>K(+)</name>
        <dbReference type="ChEBI" id="CHEBI:29103"/>
    </ligand>
</feature>
<feature type="binding site" evidence="5">
    <location>
        <begin position="233"/>
        <end position="238"/>
    </location>
    <ligand>
        <name>GTP</name>
        <dbReference type="ChEBI" id="CHEBI:37565"/>
    </ligand>
</feature>
<protein>
    <recommendedName>
        <fullName evidence="5">tRNA modification GTPase MnmE</fullName>
        <ecNumber evidence="5">3.6.-.-</ecNumber>
    </recommendedName>
</protein>
<dbReference type="RefSeq" id="WP_216415970.1">
    <property type="nucleotide sequence ID" value="NZ_JAHLQK010000003.1"/>
</dbReference>
<dbReference type="InterPro" id="IPR005225">
    <property type="entry name" value="Small_GTP-bd"/>
</dbReference>
<proteinExistence type="inferred from homology"/>
<dbReference type="Pfam" id="PF01926">
    <property type="entry name" value="MMR_HSR1"/>
    <property type="match status" value="1"/>
</dbReference>
<evidence type="ECO:0000259" key="7">
    <source>
        <dbReference type="PROSITE" id="PS51709"/>
    </source>
</evidence>
<dbReference type="PROSITE" id="PS51709">
    <property type="entry name" value="G_TRME"/>
    <property type="match status" value="1"/>
</dbReference>
<keyword evidence="5" id="KW-0963">Cytoplasm</keyword>
<dbReference type="PANTHER" id="PTHR42714">
    <property type="entry name" value="TRNA MODIFICATION GTPASE GTPBP3"/>
    <property type="match status" value="1"/>
</dbReference>
<keyword evidence="5" id="KW-0378">Hydrolase</keyword>
<dbReference type="NCBIfam" id="TIGR00231">
    <property type="entry name" value="small_GTP"/>
    <property type="match status" value="1"/>
</dbReference>
<keyword evidence="5" id="KW-0460">Magnesium</keyword>
<feature type="domain" description="TrmE-type G" evidence="7">
    <location>
        <begin position="223"/>
        <end position="382"/>
    </location>
</feature>
<dbReference type="InterPro" id="IPR004520">
    <property type="entry name" value="GTPase_MnmE"/>
</dbReference>
<dbReference type="PANTHER" id="PTHR42714:SF2">
    <property type="entry name" value="TRNA MODIFICATION GTPASE GTPBP3, MITOCHONDRIAL"/>
    <property type="match status" value="1"/>
</dbReference>
<feature type="binding site" evidence="5">
    <location>
        <position position="461"/>
    </location>
    <ligand>
        <name>(6S)-5-formyl-5,6,7,8-tetrahydrofolate</name>
        <dbReference type="ChEBI" id="CHEBI:57457"/>
    </ligand>
</feature>
<keyword evidence="4 5" id="KW-0630">Potassium</keyword>
<dbReference type="Pfam" id="PF10396">
    <property type="entry name" value="TrmE_N"/>
    <property type="match status" value="1"/>
</dbReference>
<reference evidence="8 9" key="1">
    <citation type="submission" date="2021-06" db="EMBL/GenBank/DDBJ databases">
        <authorList>
            <person name="Sun Q."/>
            <person name="Li D."/>
        </authorList>
    </citation>
    <scope>NUCLEOTIDE SEQUENCE [LARGE SCALE GENOMIC DNA]</scope>
    <source>
        <strain evidence="8 9">MSJ-5</strain>
    </source>
</reference>
<feature type="binding site" evidence="5">
    <location>
        <position position="127"/>
    </location>
    <ligand>
        <name>(6S)-5-formyl-5,6,7,8-tetrahydrofolate</name>
        <dbReference type="ChEBI" id="CHEBI:57457"/>
    </ligand>
</feature>
<dbReference type="EMBL" id="JAHLQK010000003">
    <property type="protein sequence ID" value="MBU5676299.1"/>
    <property type="molecule type" value="Genomic_DNA"/>
</dbReference>
<comment type="cofactor">
    <cofactor evidence="5">
        <name>K(+)</name>
        <dbReference type="ChEBI" id="CHEBI:29103"/>
    </cofactor>
    <text evidence="5">Binds 1 potassium ion per subunit.</text>
</comment>
<keyword evidence="9" id="KW-1185">Reference proteome</keyword>
<keyword evidence="5" id="KW-0479">Metal-binding</keyword>